<evidence type="ECO:0000256" key="6">
    <source>
        <dbReference type="ARBA" id="ARBA00023027"/>
    </source>
</evidence>
<dbReference type="RefSeq" id="WP_098389221.1">
    <property type="nucleotide sequence ID" value="NZ_LS483464.1"/>
</dbReference>
<dbReference type="GO" id="GO:0050136">
    <property type="term" value="F:NADH dehydrogenase (quinone) (non-electrogenic) activity"/>
    <property type="evidence" value="ECO:0007669"/>
    <property type="project" value="UniProtKB-EC"/>
</dbReference>
<feature type="transmembrane region" description="Helical" evidence="8">
    <location>
        <begin position="384"/>
        <end position="402"/>
    </location>
</feature>
<evidence type="ECO:0000256" key="1">
    <source>
        <dbReference type="ARBA" id="ARBA00005272"/>
    </source>
</evidence>
<dbReference type="EMBL" id="PDJF01000001">
    <property type="protein sequence ID" value="PFG28746.1"/>
    <property type="molecule type" value="Genomic_DNA"/>
</dbReference>
<keyword evidence="11" id="KW-1185">Reference proteome</keyword>
<name>A0A2A9DQV5_9CORY</name>
<protein>
    <recommendedName>
        <fullName evidence="2">NADH:ubiquinone reductase (non-electrogenic)</fullName>
        <ecNumber evidence="2">1.6.5.9</ecNumber>
    </recommendedName>
</protein>
<evidence type="ECO:0000256" key="7">
    <source>
        <dbReference type="ARBA" id="ARBA00047599"/>
    </source>
</evidence>
<dbReference type="PRINTS" id="PR00368">
    <property type="entry name" value="FADPNR"/>
</dbReference>
<evidence type="ECO:0000313" key="10">
    <source>
        <dbReference type="EMBL" id="PFG28746.1"/>
    </source>
</evidence>
<evidence type="ECO:0000313" key="11">
    <source>
        <dbReference type="Proteomes" id="UP000221653"/>
    </source>
</evidence>
<comment type="caution">
    <text evidence="10">The sequence shown here is derived from an EMBL/GenBank/DDBJ whole genome shotgun (WGS) entry which is preliminary data.</text>
</comment>
<dbReference type="InterPro" id="IPR023753">
    <property type="entry name" value="FAD/NAD-binding_dom"/>
</dbReference>
<dbReference type="SUPFAM" id="SSF51905">
    <property type="entry name" value="FAD/NAD(P)-binding domain"/>
    <property type="match status" value="1"/>
</dbReference>
<dbReference type="InterPro" id="IPR036188">
    <property type="entry name" value="FAD/NAD-bd_sf"/>
</dbReference>
<sequence length="464" mass="50359">MAETVHRPNSDRHHVVIIGSGFGGITAAKELKNADVDVTLIDRTNHHLFQPLLYQVATGMLAAGEIAPSTRQILSDQDNASVVMGEVTDIDVESQTVTATLGDNQRTYSYDSLVVAAGAGQSYFGNDHFAEFAPGMKSVDDALEIRARIVDAFERAELINDPAERERILTFVIVGAGPTGVELAGQIAEMAHRTLQGSYRNFSPSAAKIVLLDGAPQVLPPFGKRLGRKAQRQLERIGVTVKLNAMVTDVNEDSVTYKTGDEEHVINSRFKIWSAGVAGSPLGKLVADQVGAETDRGGRVLVNKDLTVGDKKNIFIVGDMINLDGLPGVAQVAIQGGQYAADAIALAADGKDPAELGDFEYFDKGSMATVSRFSAVVKMGKVEVSGFIGWILWLAVHVMYLVGYRNRFTAAWAWGLNALSRKRYNLETSQRQKNARTAIERLAKLTKNEEAPIEVRETRTFNGK</sequence>
<keyword evidence="5" id="KW-0560">Oxidoreductase</keyword>
<gene>
    <name evidence="10" type="ORF">ATK06_1866</name>
</gene>
<dbReference type="PRINTS" id="PR00411">
    <property type="entry name" value="PNDRDTASEI"/>
</dbReference>
<evidence type="ECO:0000256" key="5">
    <source>
        <dbReference type="ARBA" id="ARBA00023002"/>
    </source>
</evidence>
<proteinExistence type="inferred from homology"/>
<dbReference type="PANTHER" id="PTHR43706">
    <property type="entry name" value="NADH DEHYDROGENASE"/>
    <property type="match status" value="1"/>
</dbReference>
<dbReference type="Proteomes" id="UP000221653">
    <property type="component" value="Unassembled WGS sequence"/>
</dbReference>
<keyword evidence="6" id="KW-0520">NAD</keyword>
<comment type="catalytic activity">
    <reaction evidence="7">
        <text>a quinone + NADH + H(+) = a quinol + NAD(+)</text>
        <dbReference type="Rhea" id="RHEA:46160"/>
        <dbReference type="ChEBI" id="CHEBI:15378"/>
        <dbReference type="ChEBI" id="CHEBI:24646"/>
        <dbReference type="ChEBI" id="CHEBI:57540"/>
        <dbReference type="ChEBI" id="CHEBI:57945"/>
        <dbReference type="ChEBI" id="CHEBI:132124"/>
        <dbReference type="EC" id="1.6.5.9"/>
    </reaction>
</comment>
<keyword evidence="4" id="KW-0274">FAD</keyword>
<keyword evidence="3" id="KW-0285">Flavoprotein</keyword>
<organism evidence="10 11">
    <name type="scientific">Corynebacterium renale</name>
    <dbReference type="NCBI Taxonomy" id="1724"/>
    <lineage>
        <taxon>Bacteria</taxon>
        <taxon>Bacillati</taxon>
        <taxon>Actinomycetota</taxon>
        <taxon>Actinomycetes</taxon>
        <taxon>Mycobacteriales</taxon>
        <taxon>Corynebacteriaceae</taxon>
        <taxon>Corynebacterium</taxon>
    </lineage>
</organism>
<evidence type="ECO:0000256" key="8">
    <source>
        <dbReference type="SAM" id="Phobius"/>
    </source>
</evidence>
<keyword evidence="8" id="KW-1133">Transmembrane helix</keyword>
<dbReference type="STRING" id="1724.GCA_001044175_00508"/>
<dbReference type="Gene3D" id="3.50.50.100">
    <property type="match status" value="1"/>
</dbReference>
<evidence type="ECO:0000256" key="3">
    <source>
        <dbReference type="ARBA" id="ARBA00022630"/>
    </source>
</evidence>
<keyword evidence="8" id="KW-0812">Transmembrane</keyword>
<dbReference type="Pfam" id="PF07992">
    <property type="entry name" value="Pyr_redox_2"/>
    <property type="match status" value="1"/>
</dbReference>
<dbReference type="PANTHER" id="PTHR43706:SF47">
    <property type="entry name" value="EXTERNAL NADH-UBIQUINONE OXIDOREDUCTASE 1, MITOCHONDRIAL-RELATED"/>
    <property type="match status" value="1"/>
</dbReference>
<comment type="similarity">
    <text evidence="1">Belongs to the NADH dehydrogenase family.</text>
</comment>
<feature type="domain" description="FAD/NAD(P)-binding" evidence="9">
    <location>
        <begin position="14"/>
        <end position="337"/>
    </location>
</feature>
<reference evidence="10 11" key="1">
    <citation type="submission" date="2017-10" db="EMBL/GenBank/DDBJ databases">
        <title>Sequencing the genomes of 1000 actinobacteria strains.</title>
        <authorList>
            <person name="Klenk H.-P."/>
        </authorList>
    </citation>
    <scope>NUCLEOTIDE SEQUENCE [LARGE SCALE GENOMIC DNA]</scope>
    <source>
        <strain evidence="10 11">DSM 20688</strain>
    </source>
</reference>
<evidence type="ECO:0000256" key="2">
    <source>
        <dbReference type="ARBA" id="ARBA00012637"/>
    </source>
</evidence>
<keyword evidence="8" id="KW-0472">Membrane</keyword>
<dbReference type="InterPro" id="IPR045024">
    <property type="entry name" value="NDH-2"/>
</dbReference>
<dbReference type="EC" id="1.6.5.9" evidence="2"/>
<dbReference type="OrthoDB" id="9781621at2"/>
<evidence type="ECO:0000259" key="9">
    <source>
        <dbReference type="Pfam" id="PF07992"/>
    </source>
</evidence>
<accession>A0A2A9DQV5</accession>
<evidence type="ECO:0000256" key="4">
    <source>
        <dbReference type="ARBA" id="ARBA00022827"/>
    </source>
</evidence>
<dbReference type="AlphaFoldDB" id="A0A2A9DQV5"/>